<dbReference type="PANTHER" id="PTHR10338:SF108">
    <property type="entry name" value="INTER-ALPHA-TRYPSIN INHIBITOR HEAVY CHAIN H4-LIKE PROTEIN"/>
    <property type="match status" value="1"/>
</dbReference>
<keyword evidence="3" id="KW-1185">Reference proteome</keyword>
<dbReference type="PROSITE" id="PS50234">
    <property type="entry name" value="VWFA"/>
    <property type="match status" value="1"/>
</dbReference>
<dbReference type="AlphaFoldDB" id="A0A090AIL9"/>
<name>A0A090AIL9_9GAMM</name>
<dbReference type="Pfam" id="PF00092">
    <property type="entry name" value="VWA"/>
    <property type="match status" value="1"/>
</dbReference>
<reference evidence="2 3" key="1">
    <citation type="journal article" date="2014" name="ISME J.">
        <title>Ecophysiology of Thioploca ingrica as revealed by the complete genome sequence supplemented with proteomic evidence.</title>
        <authorList>
            <person name="Kojima H."/>
            <person name="Ogura Y."/>
            <person name="Yamamoto N."/>
            <person name="Togashi T."/>
            <person name="Mori H."/>
            <person name="Watanabe T."/>
            <person name="Nemoto F."/>
            <person name="Kurokawa K."/>
            <person name="Hayashi T."/>
            <person name="Fukui M."/>
        </authorList>
    </citation>
    <scope>NUCLEOTIDE SEQUENCE [LARGE SCALE GENOMIC DNA]</scope>
</reference>
<dbReference type="CDD" id="cd00198">
    <property type="entry name" value="vWFA"/>
    <property type="match status" value="1"/>
</dbReference>
<dbReference type="InterPro" id="IPR036465">
    <property type="entry name" value="vWFA_dom_sf"/>
</dbReference>
<protein>
    <submittedName>
        <fullName evidence="2">von Willebrand factor type A</fullName>
    </submittedName>
</protein>
<gene>
    <name evidence="2" type="ORF">THII_0955</name>
</gene>
<organism evidence="2 3">
    <name type="scientific">Thioploca ingrica</name>
    <dbReference type="NCBI Taxonomy" id="40754"/>
    <lineage>
        <taxon>Bacteria</taxon>
        <taxon>Pseudomonadati</taxon>
        <taxon>Pseudomonadota</taxon>
        <taxon>Gammaproteobacteria</taxon>
        <taxon>Thiotrichales</taxon>
        <taxon>Thiotrichaceae</taxon>
        <taxon>Thioploca</taxon>
    </lineage>
</organism>
<evidence type="ECO:0000259" key="1">
    <source>
        <dbReference type="PROSITE" id="PS50234"/>
    </source>
</evidence>
<sequence>MANDQIELVFTYGSEKENWITAVTKTFNQGHFKITSGKVIQVTAIPMGSGEATQELLEGKRQAHLCSPASAAFIELANAESADQGGKNLIGPTQSLVRSPVVIAMWKPMAEALGWGKKPLGWAEIFNMANQPEGWAAYDNPEWGKFKFGHTHPKFSNSGLISLLAEVYAGSGKTKNLTAADVNNSDVRHYIETIEKSVVHYGSSTGFFGDKMFTYGPAFLSAAVLYENLVIDSYNPQYKLPFPIVTIYPQEGTFWSDHPIGVVEREWVTEEHRQAAKVYIDYLLAKPQQEKAISYGFRPADNNIQLTAPIDEAHGVNPTEPTTLLEVPPAYIIREILTLWNERKKNANVVLALDISGSMMGDKLNHARQGALKFLQALGDSDNVSLLTFNHEINWLAKQLPLKTERQFIEKKINNLFASGNTALYDAITEAYQYLKKNPQAEKIAAVVVLSDGQDTSSQLKLEELLKQIQLTEATSILIFPIGYGEDADKTVLANIANETKTKVYPGTVQDIEKVFLEISTFF</sequence>
<dbReference type="Gene3D" id="3.40.50.410">
    <property type="entry name" value="von Willebrand factor, type A domain"/>
    <property type="match status" value="1"/>
</dbReference>
<dbReference type="SUPFAM" id="SSF53850">
    <property type="entry name" value="Periplasmic binding protein-like II"/>
    <property type="match status" value="1"/>
</dbReference>
<evidence type="ECO:0000313" key="3">
    <source>
        <dbReference type="Proteomes" id="UP000031623"/>
    </source>
</evidence>
<dbReference type="SMART" id="SM00327">
    <property type="entry name" value="VWA"/>
    <property type="match status" value="1"/>
</dbReference>
<dbReference type="EMBL" id="AP014633">
    <property type="protein sequence ID" value="BAP55252.1"/>
    <property type="molecule type" value="Genomic_DNA"/>
</dbReference>
<dbReference type="SUPFAM" id="SSF53300">
    <property type="entry name" value="vWA-like"/>
    <property type="match status" value="1"/>
</dbReference>
<dbReference type="Gene3D" id="3.40.190.10">
    <property type="entry name" value="Periplasmic binding protein-like II"/>
    <property type="match status" value="2"/>
</dbReference>
<feature type="domain" description="VWFA" evidence="1">
    <location>
        <begin position="348"/>
        <end position="523"/>
    </location>
</feature>
<dbReference type="Proteomes" id="UP000031623">
    <property type="component" value="Chromosome"/>
</dbReference>
<proteinExistence type="predicted"/>
<dbReference type="Pfam" id="PF13531">
    <property type="entry name" value="SBP_bac_11"/>
    <property type="match status" value="1"/>
</dbReference>
<accession>A0A090AIL9</accession>
<dbReference type="KEGG" id="tig:THII_0955"/>
<dbReference type="InterPro" id="IPR050934">
    <property type="entry name" value="ITIH"/>
</dbReference>
<dbReference type="STRING" id="40754.THII_0955"/>
<dbReference type="PANTHER" id="PTHR10338">
    <property type="entry name" value="INTER-ALPHA-TRYPSIN INHIBITOR HEAVY CHAIN FAMILY MEMBER"/>
    <property type="match status" value="1"/>
</dbReference>
<dbReference type="HOGENOM" id="CLU_018489_2_0_6"/>
<dbReference type="InterPro" id="IPR002035">
    <property type="entry name" value="VWF_A"/>
</dbReference>
<evidence type="ECO:0000313" key="2">
    <source>
        <dbReference type="EMBL" id="BAP55252.1"/>
    </source>
</evidence>